<dbReference type="RefSeq" id="XP_004995486.1">
    <property type="nucleotide sequence ID" value="XM_004995429.1"/>
</dbReference>
<reference evidence="1" key="1">
    <citation type="submission" date="2009-08" db="EMBL/GenBank/DDBJ databases">
        <title>Annotation of Salpingoeca rosetta.</title>
        <authorList>
            <consortium name="The Broad Institute Genome Sequencing Platform"/>
            <person name="Russ C."/>
            <person name="Cuomo C."/>
            <person name="Burger G."/>
            <person name="Gray M.W."/>
            <person name="Holland P.W.H."/>
            <person name="King N."/>
            <person name="Lang F.B.F."/>
            <person name="Roger A.J."/>
            <person name="Ruiz-Trillo I."/>
            <person name="Young S.K."/>
            <person name="Zeng Q."/>
            <person name="Gargeya S."/>
            <person name="Alvarado L."/>
            <person name="Berlin A."/>
            <person name="Chapman S.B."/>
            <person name="Chen Z."/>
            <person name="Freedman E."/>
            <person name="Gellesch M."/>
            <person name="Goldberg J."/>
            <person name="Griggs A."/>
            <person name="Gujja S."/>
            <person name="Heilman E."/>
            <person name="Heiman D."/>
            <person name="Howarth C."/>
            <person name="Mehta T."/>
            <person name="Neiman D."/>
            <person name="Pearson M."/>
            <person name="Roberts A."/>
            <person name="Saif S."/>
            <person name="Shea T."/>
            <person name="Shenoy N."/>
            <person name="Sisk P."/>
            <person name="Stolte C."/>
            <person name="Sykes S."/>
            <person name="White J."/>
            <person name="Yandava C."/>
            <person name="Haas B."/>
            <person name="Nusbaum C."/>
            <person name="Birren B."/>
        </authorList>
    </citation>
    <scope>NUCLEOTIDE SEQUENCE [LARGE SCALE GENOMIC DNA]</scope>
    <source>
        <strain evidence="1">ATCC 50818</strain>
    </source>
</reference>
<evidence type="ECO:0000313" key="1">
    <source>
        <dbReference type="EMBL" id="EGD83122.1"/>
    </source>
</evidence>
<dbReference type="Proteomes" id="UP000007799">
    <property type="component" value="Unassembled WGS sequence"/>
</dbReference>
<dbReference type="AlphaFoldDB" id="F2U6I1"/>
<evidence type="ECO:0000313" key="2">
    <source>
        <dbReference type="Proteomes" id="UP000007799"/>
    </source>
</evidence>
<dbReference type="PANTHER" id="PTHR34035:SF1">
    <property type="entry name" value="TESTIS-EXPRESSED PROTEIN 47"/>
    <property type="match status" value="1"/>
</dbReference>
<dbReference type="GeneID" id="16076067"/>
<dbReference type="PANTHER" id="PTHR34035">
    <property type="entry name" value="TESTIS-EXPRESSED PROTEIN 47"/>
    <property type="match status" value="1"/>
</dbReference>
<dbReference type="EMBL" id="GL832962">
    <property type="protein sequence ID" value="EGD83122.1"/>
    <property type="molecule type" value="Genomic_DNA"/>
</dbReference>
<dbReference type="OrthoDB" id="548795at2759"/>
<accession>F2U6I1</accession>
<protein>
    <recommendedName>
        <fullName evidence="3">BLUF domain-containing protein</fullName>
    </recommendedName>
</protein>
<gene>
    <name evidence="1" type="ORF">PTSG_03759</name>
</gene>
<name>F2U6I1_SALR5</name>
<dbReference type="Pfam" id="PF24787">
    <property type="entry name" value="TEX47"/>
    <property type="match status" value="1"/>
</dbReference>
<sequence length="227" mass="25724">MEEASLFDILTERYRLEETGCRLARISIVAELNEAFPGQRELYHDFMALFKNQDIAESTTGLVLVYPNYFHIVIELPEPSSTALMEWIEKQETSGWISSATVMCSELIQDRSFPPFAIQSVHLSTTKAGEYQASGPISTIVADVIVNSIRLARILTPLSPSQQQSTLDNIQFSHPELLTPQGVFAHIIRSESLDRVAEYLSRNATMFQIKPDNELVWPMPVRLFPYD</sequence>
<organism evidence="2">
    <name type="scientific">Salpingoeca rosetta (strain ATCC 50818 / BSB-021)</name>
    <dbReference type="NCBI Taxonomy" id="946362"/>
    <lineage>
        <taxon>Eukaryota</taxon>
        <taxon>Choanoflagellata</taxon>
        <taxon>Craspedida</taxon>
        <taxon>Salpingoecidae</taxon>
        <taxon>Salpingoeca</taxon>
    </lineage>
</organism>
<dbReference type="InterPro" id="IPR055308">
    <property type="entry name" value="TEX47-like"/>
</dbReference>
<evidence type="ECO:0008006" key="3">
    <source>
        <dbReference type="Google" id="ProtNLM"/>
    </source>
</evidence>
<dbReference type="InParanoid" id="F2U6I1"/>
<proteinExistence type="predicted"/>
<dbReference type="KEGG" id="sre:PTSG_03759"/>
<keyword evidence="2" id="KW-1185">Reference proteome</keyword>